<dbReference type="InterPro" id="IPR000086">
    <property type="entry name" value="NUDIX_hydrolase_dom"/>
</dbReference>
<dbReference type="Gene3D" id="3.90.79.10">
    <property type="entry name" value="Nucleoside Triphosphate Pyrophosphohydrolase"/>
    <property type="match status" value="1"/>
</dbReference>
<protein>
    <recommendedName>
        <fullName evidence="4">GDP-mannose pyrophosphatase</fullName>
    </recommendedName>
    <alternativeName>
        <fullName evidence="6">GDP-mannose hydrolase</fullName>
    </alternativeName>
    <alternativeName>
        <fullName evidence="7">GDPMK</fullName>
    </alternativeName>
</protein>
<evidence type="ECO:0000256" key="4">
    <source>
        <dbReference type="ARBA" id="ARBA00016377"/>
    </source>
</evidence>
<dbReference type="GO" id="GO:0016787">
    <property type="term" value="F:hydrolase activity"/>
    <property type="evidence" value="ECO:0007669"/>
    <property type="project" value="UniProtKB-KW"/>
</dbReference>
<gene>
    <name evidence="9" type="ORF">FHP08_08020</name>
</gene>
<dbReference type="PROSITE" id="PS51462">
    <property type="entry name" value="NUDIX"/>
    <property type="match status" value="1"/>
</dbReference>
<evidence type="ECO:0000256" key="3">
    <source>
        <dbReference type="ARBA" id="ARBA00007275"/>
    </source>
</evidence>
<dbReference type="InterPro" id="IPR015797">
    <property type="entry name" value="NUDIX_hydrolase-like_dom_sf"/>
</dbReference>
<keyword evidence="10" id="KW-1185">Reference proteome</keyword>
<reference evidence="9 10" key="1">
    <citation type="submission" date="2019-06" db="EMBL/GenBank/DDBJ databases">
        <title>Quisquiliibacterium sp. nov., isolated from a maize field.</title>
        <authorList>
            <person name="Lin S.-Y."/>
            <person name="Tsai C.-F."/>
            <person name="Young C.-C."/>
        </authorList>
    </citation>
    <scope>NUCLEOTIDE SEQUENCE [LARGE SCALE GENOMIC DNA]</scope>
    <source>
        <strain evidence="9 10">CC-CFT501</strain>
    </source>
</reference>
<dbReference type="GO" id="GO:0006753">
    <property type="term" value="P:nucleoside phosphate metabolic process"/>
    <property type="evidence" value="ECO:0007669"/>
    <property type="project" value="TreeGrafter"/>
</dbReference>
<evidence type="ECO:0000256" key="2">
    <source>
        <dbReference type="ARBA" id="ARBA00001946"/>
    </source>
</evidence>
<comment type="similarity">
    <text evidence="3">Belongs to the Nudix hydrolase family. NudK subfamily.</text>
</comment>
<dbReference type="AlphaFoldDB" id="A0A5C8NYE2"/>
<comment type="caution">
    <text evidence="9">The sequence shown here is derived from an EMBL/GenBank/DDBJ whole genome shotgun (WGS) entry which is preliminary data.</text>
</comment>
<dbReference type="PROSITE" id="PS00893">
    <property type="entry name" value="NUDIX_BOX"/>
    <property type="match status" value="1"/>
</dbReference>
<dbReference type="InterPro" id="IPR020084">
    <property type="entry name" value="NUDIX_hydrolase_CS"/>
</dbReference>
<sequence>MSDGKPSGDPTRTPRDLTESELASELAWQGGFLKIRRDRVSLPDGRESFREYVVHPGAAVMIPLLDDGRILVERQYRYPLRRHFVEMPAGKLDPGEAPLVTARRELLEETGYEAAEWALLTVLHPAIGFATEEMHVYLCRGLAHTGQQLDDDEHLDVEAVTLDWLIGELRAGRLTDVKTQIAVFWLDKLFSGAWPWPAFERG</sequence>
<name>A0A5C8NYE2_9BURK</name>
<evidence type="ECO:0000256" key="6">
    <source>
        <dbReference type="ARBA" id="ARBA00032162"/>
    </source>
</evidence>
<dbReference type="PANTHER" id="PTHR11839:SF18">
    <property type="entry name" value="NUDIX HYDROLASE DOMAIN-CONTAINING PROTEIN"/>
    <property type="match status" value="1"/>
</dbReference>
<proteinExistence type="inferred from homology"/>
<feature type="domain" description="Nudix hydrolase" evidence="8">
    <location>
        <begin position="55"/>
        <end position="182"/>
    </location>
</feature>
<dbReference type="SUPFAM" id="SSF55811">
    <property type="entry name" value="Nudix"/>
    <property type="match status" value="1"/>
</dbReference>
<evidence type="ECO:0000256" key="1">
    <source>
        <dbReference type="ARBA" id="ARBA00000847"/>
    </source>
</evidence>
<dbReference type="PANTHER" id="PTHR11839">
    <property type="entry name" value="UDP/ADP-SUGAR PYROPHOSPHATASE"/>
    <property type="match status" value="1"/>
</dbReference>
<dbReference type="Proteomes" id="UP000321548">
    <property type="component" value="Unassembled WGS sequence"/>
</dbReference>
<comment type="cofactor">
    <cofactor evidence="2">
        <name>Mg(2+)</name>
        <dbReference type="ChEBI" id="CHEBI:18420"/>
    </cofactor>
</comment>
<organism evidence="9 10">
    <name type="scientific">Zeimonas arvi</name>
    <dbReference type="NCBI Taxonomy" id="2498847"/>
    <lineage>
        <taxon>Bacteria</taxon>
        <taxon>Pseudomonadati</taxon>
        <taxon>Pseudomonadota</taxon>
        <taxon>Betaproteobacteria</taxon>
        <taxon>Burkholderiales</taxon>
        <taxon>Burkholderiaceae</taxon>
        <taxon>Zeimonas</taxon>
    </lineage>
</organism>
<evidence type="ECO:0000313" key="9">
    <source>
        <dbReference type="EMBL" id="TXL66014.1"/>
    </source>
</evidence>
<accession>A0A5C8NYE2</accession>
<dbReference type="Pfam" id="PF00293">
    <property type="entry name" value="NUDIX"/>
    <property type="match status" value="1"/>
</dbReference>
<evidence type="ECO:0000313" key="10">
    <source>
        <dbReference type="Proteomes" id="UP000321548"/>
    </source>
</evidence>
<dbReference type="GO" id="GO:0019693">
    <property type="term" value="P:ribose phosphate metabolic process"/>
    <property type="evidence" value="ECO:0007669"/>
    <property type="project" value="TreeGrafter"/>
</dbReference>
<comment type="catalytic activity">
    <reaction evidence="1">
        <text>GDP-alpha-D-mannose + H2O = alpha-D-mannose 1-phosphate + GMP + 2 H(+)</text>
        <dbReference type="Rhea" id="RHEA:27978"/>
        <dbReference type="ChEBI" id="CHEBI:15377"/>
        <dbReference type="ChEBI" id="CHEBI:15378"/>
        <dbReference type="ChEBI" id="CHEBI:57527"/>
        <dbReference type="ChEBI" id="CHEBI:58115"/>
        <dbReference type="ChEBI" id="CHEBI:58409"/>
    </reaction>
</comment>
<dbReference type="GO" id="GO:0005829">
    <property type="term" value="C:cytosol"/>
    <property type="evidence" value="ECO:0007669"/>
    <property type="project" value="TreeGrafter"/>
</dbReference>
<evidence type="ECO:0000259" key="8">
    <source>
        <dbReference type="PROSITE" id="PS51462"/>
    </source>
</evidence>
<dbReference type="OrthoDB" id="9806150at2"/>
<dbReference type="RefSeq" id="WP_147703928.1">
    <property type="nucleotide sequence ID" value="NZ_VDUY01000003.1"/>
</dbReference>
<keyword evidence="5 9" id="KW-0378">Hydrolase</keyword>
<evidence type="ECO:0000256" key="7">
    <source>
        <dbReference type="ARBA" id="ARBA00032272"/>
    </source>
</evidence>
<dbReference type="EMBL" id="VDUY01000003">
    <property type="protein sequence ID" value="TXL66014.1"/>
    <property type="molecule type" value="Genomic_DNA"/>
</dbReference>
<evidence type="ECO:0000256" key="5">
    <source>
        <dbReference type="ARBA" id="ARBA00022801"/>
    </source>
</evidence>